<sequence length="50" mass="5779">MHEQTFKRQSLNVSGWSTAAMKRNIANDRFLLIFSDSRQAAYPLIRLSAH</sequence>
<dbReference type="EMBL" id="BJYF01000075">
    <property type="protein sequence ID" value="GEN61749.1"/>
    <property type="molecule type" value="Genomic_DNA"/>
</dbReference>
<evidence type="ECO:0000313" key="1">
    <source>
        <dbReference type="EMBL" id="GEN61749.1"/>
    </source>
</evidence>
<evidence type="ECO:0000313" key="2">
    <source>
        <dbReference type="Proteomes" id="UP000321635"/>
    </source>
</evidence>
<dbReference type="AlphaFoldDB" id="A0A511XFN2"/>
<dbReference type="Proteomes" id="UP000321635">
    <property type="component" value="Unassembled WGS sequence"/>
</dbReference>
<proteinExistence type="predicted"/>
<name>A0A511XFN2_9PROT</name>
<comment type="caution">
    <text evidence="1">The sequence shown here is derived from an EMBL/GenBank/DDBJ whole genome shotgun (WGS) entry which is preliminary data.</text>
</comment>
<organism evidence="1 2">
    <name type="scientific">Acetobacter nitrogenifigens DSM 23921 = NBRC 105050</name>
    <dbReference type="NCBI Taxonomy" id="1120919"/>
    <lineage>
        <taxon>Bacteria</taxon>
        <taxon>Pseudomonadati</taxon>
        <taxon>Pseudomonadota</taxon>
        <taxon>Alphaproteobacteria</taxon>
        <taxon>Acetobacterales</taxon>
        <taxon>Acetobacteraceae</taxon>
        <taxon>Acetobacter</taxon>
    </lineage>
</organism>
<protein>
    <submittedName>
        <fullName evidence="1">Uncharacterized protein</fullName>
    </submittedName>
</protein>
<keyword evidence="2" id="KW-1185">Reference proteome</keyword>
<gene>
    <name evidence="1" type="ORF">ANI02nite_36330</name>
</gene>
<reference evidence="1 2" key="1">
    <citation type="submission" date="2019-07" db="EMBL/GenBank/DDBJ databases">
        <title>Whole genome shotgun sequence of Acetobacter nitrogenifigens NBRC 105050.</title>
        <authorList>
            <person name="Hosoyama A."/>
            <person name="Uohara A."/>
            <person name="Ohji S."/>
            <person name="Ichikawa N."/>
        </authorList>
    </citation>
    <scope>NUCLEOTIDE SEQUENCE [LARGE SCALE GENOMIC DNA]</scope>
    <source>
        <strain evidence="1 2">NBRC 105050</strain>
    </source>
</reference>
<accession>A0A511XFN2</accession>